<dbReference type="EMBL" id="CP063310">
    <property type="protein sequence ID" value="QOS68002.1"/>
    <property type="molecule type" value="Genomic_DNA"/>
</dbReference>
<organism evidence="1 2">
    <name type="scientific">Eggerthella guodeyinii</name>
    <dbReference type="NCBI Taxonomy" id="2690837"/>
    <lineage>
        <taxon>Bacteria</taxon>
        <taxon>Bacillati</taxon>
        <taxon>Actinomycetota</taxon>
        <taxon>Coriobacteriia</taxon>
        <taxon>Eggerthellales</taxon>
        <taxon>Eggerthellaceae</taxon>
        <taxon>Eggerthella</taxon>
    </lineage>
</organism>
<evidence type="ECO:0000313" key="2">
    <source>
        <dbReference type="Proteomes" id="UP000478463"/>
    </source>
</evidence>
<dbReference type="RefSeq" id="WP_160941447.1">
    <property type="nucleotide sequence ID" value="NZ_CP063310.1"/>
</dbReference>
<gene>
    <name evidence="1" type="ORF">GS424_016110</name>
</gene>
<evidence type="ECO:0008006" key="3">
    <source>
        <dbReference type="Google" id="ProtNLM"/>
    </source>
</evidence>
<name>A0A6L7IT68_9ACTN</name>
<dbReference type="KEGG" id="egd:GS424_016110"/>
<dbReference type="AlphaFoldDB" id="A0A6L7IT68"/>
<evidence type="ECO:0000313" key="1">
    <source>
        <dbReference type="EMBL" id="QOS68002.1"/>
    </source>
</evidence>
<reference evidence="1 2" key="1">
    <citation type="submission" date="2020-10" db="EMBL/GenBank/DDBJ databases">
        <title>Eggerthella sp. nov., isolated from human feces.</title>
        <authorList>
            <person name="Yajun G."/>
        </authorList>
    </citation>
    <scope>NUCLEOTIDE SEQUENCE [LARGE SCALE GENOMIC DNA]</scope>
    <source>
        <strain evidence="1 2">HF-1101</strain>
    </source>
</reference>
<sequence>MTNPRTEHVDVAACVFEALEAVIAQTSEIKSCTYEHAPTDALQLPCIIMQTLGGDPVERRYLDGSCIAVYRFSLELHLIAEDDQGRLDARALLARIASEVERAEIDLGAGRTPWGVSSDTLPSRIDSTEGHADWKTELTLKYQAHR</sequence>
<accession>A0A6L7IT68</accession>
<protein>
    <recommendedName>
        <fullName evidence="3">DUF3168 domain-containing protein</fullName>
    </recommendedName>
</protein>
<proteinExistence type="predicted"/>
<dbReference type="Proteomes" id="UP000478463">
    <property type="component" value="Chromosome"/>
</dbReference>